<evidence type="ECO:0000259" key="1">
    <source>
        <dbReference type="Pfam" id="PF02470"/>
    </source>
</evidence>
<protein>
    <submittedName>
        <fullName evidence="2">ABC-type transport system</fullName>
    </submittedName>
</protein>
<dbReference type="PANTHER" id="PTHR36698">
    <property type="entry name" value="BLL5892 PROTEIN"/>
    <property type="match status" value="1"/>
</dbReference>
<sequence length="305" mass="32561">METRAHHVLIGLLTVATAVAALLFALWLAKSSSEDAYQEYVVVFNEPVSGLSQGAAVQYNGIRVGTVTQLKLDTQDPRRVLARVRLDAGTPVRTDTRAKLALTGITGLAVIQLSGGSPQAPPLVSRDGRPPVIVAEPSPLSKLLANGEDILSNINDVVDRLGDLLSTENVDRVSRTLDHLDQATGAVAGEREAIVQLIHDLGQASRTANDTLARASRLLDQQGRDTLESARSAMAAVDRVANRLDALLAENHQALDGSIKGMGDLGPAIRELRATLESLRGIARRLDENPTGYLLGRDPAKEFVP</sequence>
<dbReference type="OrthoDB" id="9806984at2"/>
<keyword evidence="3" id="KW-1185">Reference proteome</keyword>
<proteinExistence type="predicted"/>
<reference evidence="3" key="2">
    <citation type="submission" date="2018-06" db="EMBL/GenBank/DDBJ databases">
        <title>Genome sequence of Rhodanobacteraceae bacterium strain Dysh456.</title>
        <authorList>
            <person name="Fukui M."/>
        </authorList>
    </citation>
    <scope>NUCLEOTIDE SEQUENCE [LARGE SCALE GENOMIC DNA]</scope>
    <source>
        <strain evidence="3">Dysh456</strain>
    </source>
</reference>
<accession>A0A2Z6E1P0</accession>
<evidence type="ECO:0000313" key="3">
    <source>
        <dbReference type="Proteomes" id="UP000270530"/>
    </source>
</evidence>
<feature type="domain" description="Mce/MlaD" evidence="1">
    <location>
        <begin position="38"/>
        <end position="116"/>
    </location>
</feature>
<dbReference type="AlphaFoldDB" id="A0A2Z6E1P0"/>
<reference evidence="3" key="1">
    <citation type="submission" date="2018-04" db="EMBL/GenBank/DDBJ databases">
        <authorList>
            <person name="Watanabe M."/>
            <person name="Kojima H."/>
        </authorList>
    </citation>
    <scope>NUCLEOTIDE SEQUENCE [LARGE SCALE GENOMIC DNA]</scope>
    <source>
        <strain evidence="3">Dysh456</strain>
    </source>
</reference>
<name>A0A2Z6E1P0_9GAMM</name>
<dbReference type="Pfam" id="PF02470">
    <property type="entry name" value="MlaD"/>
    <property type="match status" value="1"/>
</dbReference>
<organism evidence="2 3">
    <name type="scientific">Aerosticca soli</name>
    <dbReference type="NCBI Taxonomy" id="2010829"/>
    <lineage>
        <taxon>Bacteria</taxon>
        <taxon>Pseudomonadati</taxon>
        <taxon>Pseudomonadota</taxon>
        <taxon>Gammaproteobacteria</taxon>
        <taxon>Lysobacterales</taxon>
        <taxon>Rhodanobacteraceae</taxon>
        <taxon>Aerosticca</taxon>
    </lineage>
</organism>
<dbReference type="PANTHER" id="PTHR36698:SF2">
    <property type="entry name" value="MCE_MLAD DOMAIN-CONTAINING PROTEIN"/>
    <property type="match status" value="1"/>
</dbReference>
<dbReference type="InterPro" id="IPR003399">
    <property type="entry name" value="Mce/MlaD"/>
</dbReference>
<dbReference type="RefSeq" id="WP_126535831.1">
    <property type="nucleotide sequence ID" value="NZ_AP018560.1"/>
</dbReference>
<dbReference type="KEGG" id="rbd:ALSL_0218"/>
<gene>
    <name evidence="2" type="ORF">ALSL_0218</name>
</gene>
<dbReference type="EMBL" id="AP018560">
    <property type="protein sequence ID" value="BBD78890.1"/>
    <property type="molecule type" value="Genomic_DNA"/>
</dbReference>
<dbReference type="Proteomes" id="UP000270530">
    <property type="component" value="Chromosome"/>
</dbReference>
<evidence type="ECO:0000313" key="2">
    <source>
        <dbReference type="EMBL" id="BBD78890.1"/>
    </source>
</evidence>